<dbReference type="InterPro" id="IPR011075">
    <property type="entry name" value="TetR_C"/>
</dbReference>
<dbReference type="SUPFAM" id="SSF46689">
    <property type="entry name" value="Homeodomain-like"/>
    <property type="match status" value="1"/>
</dbReference>
<gene>
    <name evidence="6" type="ORF">ACFQMH_07950</name>
</gene>
<feature type="domain" description="HTH tetR-type" evidence="5">
    <location>
        <begin position="18"/>
        <end position="78"/>
    </location>
</feature>
<evidence type="ECO:0000256" key="2">
    <source>
        <dbReference type="ARBA" id="ARBA00023125"/>
    </source>
</evidence>
<dbReference type="RefSeq" id="WP_189879842.1">
    <property type="nucleotide sequence ID" value="NZ_BMWA01000036.1"/>
</dbReference>
<sequence>MATSEQQQTASRPGGRSARVLAAVEQAATELICERGPEQISIPAVAARAGVNPTSIYRRWGDVHQLLTWVAESRLTSDSLPPDTGSLRGDLRRWAQLLLEHISTPEGSASLRTVVNAVGDGEVRDRCLRRRVDQIDLIRARARARGEKPPATGKVMDQVVAPLHFRVLFGIEPTDAACARALVDGLLAAAPAVDSGQGE</sequence>
<keyword evidence="7" id="KW-1185">Reference proteome</keyword>
<evidence type="ECO:0000256" key="1">
    <source>
        <dbReference type="ARBA" id="ARBA00023015"/>
    </source>
</evidence>
<dbReference type="Pfam" id="PF16859">
    <property type="entry name" value="TetR_C_11"/>
    <property type="match status" value="1"/>
</dbReference>
<dbReference type="Gene3D" id="1.10.10.60">
    <property type="entry name" value="Homeodomain-like"/>
    <property type="match status" value="1"/>
</dbReference>
<dbReference type="InterPro" id="IPR036271">
    <property type="entry name" value="Tet_transcr_reg_TetR-rel_C_sf"/>
</dbReference>
<dbReference type="Proteomes" id="UP001596409">
    <property type="component" value="Unassembled WGS sequence"/>
</dbReference>
<feature type="DNA-binding region" description="H-T-H motif" evidence="4">
    <location>
        <begin position="41"/>
        <end position="60"/>
    </location>
</feature>
<dbReference type="PROSITE" id="PS50977">
    <property type="entry name" value="HTH_TETR_2"/>
    <property type="match status" value="1"/>
</dbReference>
<name>A0ABW2DZA9_9ACTN</name>
<dbReference type="InterPro" id="IPR050109">
    <property type="entry name" value="HTH-type_TetR-like_transc_reg"/>
</dbReference>
<dbReference type="Pfam" id="PF00440">
    <property type="entry name" value="TetR_N"/>
    <property type="match status" value="1"/>
</dbReference>
<evidence type="ECO:0000259" key="5">
    <source>
        <dbReference type="PROSITE" id="PS50977"/>
    </source>
</evidence>
<proteinExistence type="predicted"/>
<dbReference type="Gene3D" id="1.10.357.10">
    <property type="entry name" value="Tetracycline Repressor, domain 2"/>
    <property type="match status" value="1"/>
</dbReference>
<evidence type="ECO:0000313" key="7">
    <source>
        <dbReference type="Proteomes" id="UP001596409"/>
    </source>
</evidence>
<comment type="caution">
    <text evidence="6">The sequence shown here is derived from an EMBL/GenBank/DDBJ whole genome shotgun (WGS) entry which is preliminary data.</text>
</comment>
<evidence type="ECO:0000256" key="3">
    <source>
        <dbReference type="ARBA" id="ARBA00023163"/>
    </source>
</evidence>
<dbReference type="SUPFAM" id="SSF48498">
    <property type="entry name" value="Tetracyclin repressor-like, C-terminal domain"/>
    <property type="match status" value="1"/>
</dbReference>
<accession>A0ABW2DZA9</accession>
<keyword evidence="3" id="KW-0804">Transcription</keyword>
<keyword evidence="2 4" id="KW-0238">DNA-binding</keyword>
<keyword evidence="1" id="KW-0805">Transcription regulation</keyword>
<protein>
    <submittedName>
        <fullName evidence="6">TetR/AcrR family transcriptional regulator</fullName>
    </submittedName>
</protein>
<dbReference type="PANTHER" id="PTHR30055:SF148">
    <property type="entry name" value="TETR-FAMILY TRANSCRIPTIONAL REGULATOR"/>
    <property type="match status" value="1"/>
</dbReference>
<organism evidence="6 7">
    <name type="scientific">Streptomyces viridiviolaceus</name>
    <dbReference type="NCBI Taxonomy" id="68282"/>
    <lineage>
        <taxon>Bacteria</taxon>
        <taxon>Bacillati</taxon>
        <taxon>Actinomycetota</taxon>
        <taxon>Actinomycetes</taxon>
        <taxon>Kitasatosporales</taxon>
        <taxon>Streptomycetaceae</taxon>
        <taxon>Streptomyces</taxon>
    </lineage>
</organism>
<dbReference type="InterPro" id="IPR001647">
    <property type="entry name" value="HTH_TetR"/>
</dbReference>
<evidence type="ECO:0000313" key="6">
    <source>
        <dbReference type="EMBL" id="MFC7011638.1"/>
    </source>
</evidence>
<reference evidence="7" key="1">
    <citation type="journal article" date="2019" name="Int. J. Syst. Evol. Microbiol.">
        <title>The Global Catalogue of Microorganisms (GCM) 10K type strain sequencing project: providing services to taxonomists for standard genome sequencing and annotation.</title>
        <authorList>
            <consortium name="The Broad Institute Genomics Platform"/>
            <consortium name="The Broad Institute Genome Sequencing Center for Infectious Disease"/>
            <person name="Wu L."/>
            <person name="Ma J."/>
        </authorList>
    </citation>
    <scope>NUCLEOTIDE SEQUENCE [LARGE SCALE GENOMIC DNA]</scope>
    <source>
        <strain evidence="7">JCM 4855</strain>
    </source>
</reference>
<evidence type="ECO:0000256" key="4">
    <source>
        <dbReference type="PROSITE-ProRule" id="PRU00335"/>
    </source>
</evidence>
<dbReference type="InterPro" id="IPR009057">
    <property type="entry name" value="Homeodomain-like_sf"/>
</dbReference>
<dbReference type="PANTHER" id="PTHR30055">
    <property type="entry name" value="HTH-TYPE TRANSCRIPTIONAL REGULATOR RUTR"/>
    <property type="match status" value="1"/>
</dbReference>
<dbReference type="EMBL" id="JBHSYM010000016">
    <property type="protein sequence ID" value="MFC7011638.1"/>
    <property type="molecule type" value="Genomic_DNA"/>
</dbReference>